<dbReference type="InterPro" id="IPR017871">
    <property type="entry name" value="ABC_transporter-like_CS"/>
</dbReference>
<feature type="transmembrane region" description="Helical" evidence="32">
    <location>
        <begin position="308"/>
        <end position="330"/>
    </location>
</feature>
<feature type="domain" description="ABC transporter" evidence="33">
    <location>
        <begin position="369"/>
        <end position="589"/>
    </location>
</feature>
<feature type="transmembrane region" description="Helical" evidence="32">
    <location>
        <begin position="225"/>
        <end position="245"/>
    </location>
</feature>
<dbReference type="GO" id="GO:0034707">
    <property type="term" value="C:chloride channel complex"/>
    <property type="evidence" value="ECO:0007669"/>
    <property type="project" value="UniProtKB-UniRule"/>
</dbReference>
<dbReference type="GO" id="GO:0005260">
    <property type="term" value="F:intracellularly ATP-gated chloride channel activity"/>
    <property type="evidence" value="ECO:0007669"/>
    <property type="project" value="UniProtKB-EC"/>
</dbReference>
<keyword evidence="9" id="KW-1003">Cell membrane</keyword>
<dbReference type="FunFam" id="1.20.1560.10:FF:000017">
    <property type="entry name" value="Cystic fibrosis transmembrane conductance regulator"/>
    <property type="match status" value="1"/>
</dbReference>
<evidence type="ECO:0000256" key="26">
    <source>
        <dbReference type="ARBA" id="ARBA00029720"/>
    </source>
</evidence>
<keyword evidence="12" id="KW-0677">Repeat</keyword>
<evidence type="ECO:0000256" key="24">
    <source>
        <dbReference type="ARBA" id="ARBA00023303"/>
    </source>
</evidence>
<evidence type="ECO:0000256" key="19">
    <source>
        <dbReference type="ARBA" id="ARBA00023136"/>
    </source>
</evidence>
<evidence type="ECO:0000256" key="10">
    <source>
        <dbReference type="ARBA" id="ARBA00022553"/>
    </source>
</evidence>
<evidence type="ECO:0000256" key="20">
    <source>
        <dbReference type="ARBA" id="ARBA00023173"/>
    </source>
</evidence>
<evidence type="ECO:0000256" key="1">
    <source>
        <dbReference type="ARBA" id="ARBA00004195"/>
    </source>
</evidence>
<dbReference type="Pfam" id="PF14396">
    <property type="entry name" value="CFTR_R"/>
    <property type="match status" value="1"/>
</dbReference>
<evidence type="ECO:0000256" key="17">
    <source>
        <dbReference type="ARBA" id="ARBA00022989"/>
    </source>
</evidence>
<dbReference type="GO" id="GO:0140359">
    <property type="term" value="F:ABC-type transporter activity"/>
    <property type="evidence" value="ECO:0007669"/>
    <property type="project" value="InterPro"/>
</dbReference>
<feature type="domain" description="ABC transmembrane type-1" evidence="34">
    <location>
        <begin position="807"/>
        <end position="1091"/>
    </location>
</feature>
<evidence type="ECO:0000256" key="12">
    <source>
        <dbReference type="ARBA" id="ARBA00022737"/>
    </source>
</evidence>
<evidence type="ECO:0000256" key="31">
    <source>
        <dbReference type="ARBA" id="ARBA00048778"/>
    </source>
</evidence>
<keyword evidence="23" id="KW-0413">Isomerase</keyword>
<dbReference type="GO" id="GO:0015701">
    <property type="term" value="P:bicarbonate transport"/>
    <property type="evidence" value="ECO:0007669"/>
    <property type="project" value="TreeGrafter"/>
</dbReference>
<comment type="catalytic activity">
    <reaction evidence="31">
        <text>ATP + H2O = ADP + phosphate + H(+)</text>
        <dbReference type="Rhea" id="RHEA:13065"/>
        <dbReference type="ChEBI" id="CHEBI:15377"/>
        <dbReference type="ChEBI" id="CHEBI:15378"/>
        <dbReference type="ChEBI" id="CHEBI:30616"/>
        <dbReference type="ChEBI" id="CHEBI:43474"/>
        <dbReference type="ChEBI" id="CHEBI:456216"/>
    </reaction>
    <physiologicalReaction direction="left-to-right" evidence="31">
        <dbReference type="Rhea" id="RHEA:13066"/>
    </physiologicalReaction>
</comment>
<evidence type="ECO:0000256" key="29">
    <source>
        <dbReference type="ARBA" id="ARBA00034073"/>
    </source>
</evidence>
<evidence type="ECO:0000256" key="32">
    <source>
        <dbReference type="RuleBase" id="RU362037"/>
    </source>
</evidence>
<feature type="transmembrane region" description="Helical" evidence="32">
    <location>
        <begin position="805"/>
        <end position="830"/>
    </location>
</feature>
<evidence type="ECO:0000256" key="22">
    <source>
        <dbReference type="ARBA" id="ARBA00023214"/>
    </source>
</evidence>
<sequence length="1200" mass="136660">MKNIFRTPIILRVIIILFLLRWTKPILKKGYRQRLELSDIYQIPSADSADNLSEKLERQWDRELATSKKKPKLINALRRCFFWKFMFYGIMLYLGEVTKAVQPLLLGRIIASYDPTNSHERSIAYYLGIGLCLLFIVRTLLLHPAIFGLHHIGMQMRIAMFSLIYKKTLKLSSRVLDKISTGQLISLLSNNLNKFDEGLALAHFVWIAPLQVVLLMGLLLEMLGPSAFCGFGFLIIVALSQSWLGRKMMKYRDRRAGKTNERLVITSEIIENIQSVKAYCWEDAMETMIGSLRETELKLTRKAAYVRYFNSSAFFFSGFFVVFLAVLPFALEHGIILRQIFTTISFCIVLRMTITRQFPWAVQTWYDSLGAINKIQDFLQKEEYKTLEYNLTTTGVELEKVTAFWDETSLLMLIMGELEPSEGKIKHSGRISFSPQVSWIMPGTIKENIIFGVSYDEYRYKSVIKACQLEEEISKFPEKDYTVLGEGGITLSGGQRARISLARAVYKDADLYLLDSPFGYLDILTEKETFESCVCKLMANKTRILVTSKLEHLRTADKILILHEGTSYFYGTFSELQGQRPDFSSKLMGFDSFDQFSPERRNSILNEALRRFSIDGDGVGSRNESKKQSFKQTTDFNEKRKNSIIINPLNASRKFSIIQKAPAQANGIEDGYSEPPERRLSLVPDSEQGEAILPRSNLLTTRPMFHGQRRQSVLNLMTRTSINQGQSFYKKGSTSVRKMSVVPQSNLSPERDIYARRLSKDSGLEISDEINEEDLKECFIDDAESMSAVTTWNTYYRYITTHKSLTIVLIFCLVIFLIEVAASLVGLWLLKDSDVSNSAAVIVTDTSNYYVFYIYVGVADTLLALGIFRGLPLVHTLITVSKTLHQKMLHAVLQAPMSVVNSLKTGGILNRFSKDTAILDDLLPLTIFDFIQLILIVTGAIIVVSILQPYIFLASVPVIGAFIMLRAYFLHTSQQLKQLESEARSPIFTHLVTSLKGLWTLRAFGRQPYFETLFHKALNLHTANWFLYLSTLRWFQMRIELIFVIFFIAVTFISIVTTGEGQSKAGIVLTLAMNIMGTLQWAVNSSIDVDSLMRSVSRIFKFIDMPKEETKNTKPPKDDQLTGVLIIENKYAKDEKPWPSGGQMTVKNLTAKYIDGGAAVLENISFSISPGQRVRYCFVLFELTSVKFIPKSPFMRQLNY</sequence>
<keyword evidence="11 32" id="KW-0812">Transmembrane</keyword>
<dbReference type="Ensembl" id="ENSCSRT00000020200.1">
    <property type="protein sequence ID" value="ENSCSRP00000019325.1"/>
    <property type="gene ID" value="ENSCSRG00000013665.1"/>
</dbReference>
<evidence type="ECO:0000256" key="3">
    <source>
        <dbReference type="ARBA" id="ARBA00004477"/>
    </source>
</evidence>
<keyword evidence="17 32" id="KW-1133">Transmembrane helix</keyword>
<keyword evidence="8 32" id="KW-0813">Transport</keyword>
<evidence type="ECO:0000256" key="23">
    <source>
        <dbReference type="ARBA" id="ARBA00023235"/>
    </source>
</evidence>
<dbReference type="InterPro" id="IPR003439">
    <property type="entry name" value="ABC_transporter-like_ATP-bd"/>
</dbReference>
<keyword evidence="14" id="KW-0967">Endosome</keyword>
<evidence type="ECO:0000259" key="34">
    <source>
        <dbReference type="PROSITE" id="PS50929"/>
    </source>
</evidence>
<evidence type="ECO:0000256" key="5">
    <source>
        <dbReference type="ARBA" id="ARBA00009118"/>
    </source>
</evidence>
<dbReference type="Proteomes" id="UP000694403">
    <property type="component" value="Unplaced"/>
</dbReference>
<dbReference type="EC" id="5.6.1.6" evidence="6 32"/>
<dbReference type="GO" id="GO:0005524">
    <property type="term" value="F:ATP binding"/>
    <property type="evidence" value="ECO:0007669"/>
    <property type="project" value="UniProtKB-KW"/>
</dbReference>
<dbReference type="PROSITE" id="PS00211">
    <property type="entry name" value="ABC_TRANSPORTER_1"/>
    <property type="match status" value="1"/>
</dbReference>
<dbReference type="PROSITE" id="PS50893">
    <property type="entry name" value="ABC_TRANSPORTER_2"/>
    <property type="match status" value="1"/>
</dbReference>
<proteinExistence type="inferred from homology"/>
<evidence type="ECO:0000256" key="11">
    <source>
        <dbReference type="ARBA" id="ARBA00022692"/>
    </source>
</evidence>
<keyword evidence="22 32" id="KW-0868">Chloride</keyword>
<dbReference type="CDD" id="cd18600">
    <property type="entry name" value="ABC_6TM_CFTR_D2"/>
    <property type="match status" value="1"/>
</dbReference>
<keyword evidence="21" id="KW-0325">Glycoprotein</keyword>
<dbReference type="GO" id="GO:0005829">
    <property type="term" value="C:cytosol"/>
    <property type="evidence" value="ECO:0007669"/>
    <property type="project" value="TreeGrafter"/>
</dbReference>
<dbReference type="PANTHER" id="PTHR24223">
    <property type="entry name" value="ATP-BINDING CASSETTE SUB-FAMILY C"/>
    <property type="match status" value="1"/>
</dbReference>
<evidence type="ECO:0000259" key="33">
    <source>
        <dbReference type="PROSITE" id="PS50893"/>
    </source>
</evidence>
<dbReference type="InterPro" id="IPR027417">
    <property type="entry name" value="P-loop_NTPase"/>
</dbReference>
<feature type="transmembrane region" description="Helical" evidence="32">
    <location>
        <begin position="123"/>
        <end position="147"/>
    </location>
</feature>
<dbReference type="FunFam" id="1.20.1560.10:FF:000019">
    <property type="entry name" value="Cystic fibrosis transmembrane conductance regulator"/>
    <property type="match status" value="1"/>
</dbReference>
<dbReference type="InterPro" id="IPR025837">
    <property type="entry name" value="CFTR_reg_dom"/>
</dbReference>
<evidence type="ECO:0000256" key="18">
    <source>
        <dbReference type="ARBA" id="ARBA00023065"/>
    </source>
</evidence>
<dbReference type="InterPro" id="IPR050173">
    <property type="entry name" value="ABC_transporter_C-like"/>
</dbReference>
<keyword evidence="18 32" id="KW-0406">Ion transport</keyword>
<feature type="domain" description="ABC transmembrane type-1" evidence="34">
    <location>
        <begin position="90"/>
        <end position="356"/>
    </location>
</feature>
<evidence type="ECO:0000256" key="16">
    <source>
        <dbReference type="ARBA" id="ARBA00022840"/>
    </source>
</evidence>
<dbReference type="SUPFAM" id="SSF90123">
    <property type="entry name" value="ABC transporter transmembrane region"/>
    <property type="match status" value="2"/>
</dbReference>
<name>A0A8C3SS16_CHESE</name>
<evidence type="ECO:0000256" key="30">
    <source>
        <dbReference type="ARBA" id="ARBA00044653"/>
    </source>
</evidence>
<accession>A0A8C3SS16</accession>
<keyword evidence="24 32" id="KW-0407">Ion channel</keyword>
<comment type="similarity">
    <text evidence="5 32">Belongs to the ABC transporter superfamily. ABCC family. CFTR transporter (TC 3.A.1.202) subfamily.</text>
</comment>
<evidence type="ECO:0000256" key="14">
    <source>
        <dbReference type="ARBA" id="ARBA00022753"/>
    </source>
</evidence>
<dbReference type="Gene3D" id="3.40.50.300">
    <property type="entry name" value="P-loop containing nucleotide triphosphate hydrolases"/>
    <property type="match status" value="1"/>
</dbReference>
<evidence type="ECO:0000313" key="35">
    <source>
        <dbReference type="Ensembl" id="ENSCSRP00000019325.1"/>
    </source>
</evidence>
<evidence type="ECO:0000256" key="25">
    <source>
        <dbReference type="ARBA" id="ARBA00024167"/>
    </source>
</evidence>
<dbReference type="GO" id="GO:0016887">
    <property type="term" value="F:ATP hydrolysis activity"/>
    <property type="evidence" value="ECO:0007669"/>
    <property type="project" value="InterPro"/>
</dbReference>
<keyword evidence="15" id="KW-0256">Endoplasmic reticulum</keyword>
<evidence type="ECO:0000256" key="15">
    <source>
        <dbReference type="ARBA" id="ARBA00022824"/>
    </source>
</evidence>
<evidence type="ECO:0000256" key="13">
    <source>
        <dbReference type="ARBA" id="ARBA00022741"/>
    </source>
</evidence>
<dbReference type="Pfam" id="PF00005">
    <property type="entry name" value="ABC_tran"/>
    <property type="match status" value="1"/>
</dbReference>
<keyword evidence="20 32" id="KW-0869">Chloride channel</keyword>
<dbReference type="InterPro" id="IPR036640">
    <property type="entry name" value="ABC1_TM_sf"/>
</dbReference>
<dbReference type="AlphaFoldDB" id="A0A8C3SS16"/>
<dbReference type="GO" id="GO:0055038">
    <property type="term" value="C:recycling endosome membrane"/>
    <property type="evidence" value="ECO:0007669"/>
    <property type="project" value="UniProtKB-SubCell"/>
</dbReference>
<organism evidence="35 36">
    <name type="scientific">Chelydra serpentina</name>
    <name type="common">Snapping turtle</name>
    <name type="synonym">Testudo serpentina</name>
    <dbReference type="NCBI Taxonomy" id="8475"/>
    <lineage>
        <taxon>Eukaryota</taxon>
        <taxon>Metazoa</taxon>
        <taxon>Chordata</taxon>
        <taxon>Craniata</taxon>
        <taxon>Vertebrata</taxon>
        <taxon>Euteleostomi</taxon>
        <taxon>Archelosauria</taxon>
        <taxon>Testudinata</taxon>
        <taxon>Testudines</taxon>
        <taxon>Cryptodira</taxon>
        <taxon>Durocryptodira</taxon>
        <taxon>Americhelydia</taxon>
        <taxon>Chelydroidea</taxon>
        <taxon>Chelydridae</taxon>
        <taxon>Chelydra</taxon>
    </lineage>
</organism>
<dbReference type="SUPFAM" id="SSF52540">
    <property type="entry name" value="P-loop containing nucleoside triphosphate hydrolases"/>
    <property type="match status" value="1"/>
</dbReference>
<dbReference type="InterPro" id="IPR011527">
    <property type="entry name" value="ABC1_TM_dom"/>
</dbReference>
<comment type="catalytic activity">
    <reaction evidence="29 32">
        <text>ATP + H2O + closed Cl(-) channel = ADP + phosphate + open Cl(-) channel.</text>
        <dbReference type="EC" id="5.6.1.6"/>
    </reaction>
</comment>
<reference evidence="35" key="1">
    <citation type="submission" date="2025-05" db="UniProtKB">
        <authorList>
            <consortium name="Ensembl"/>
        </authorList>
    </citation>
    <scope>IDENTIFICATION</scope>
</reference>
<comment type="catalytic activity">
    <reaction evidence="25">
        <text>chloride(in) = chloride(out)</text>
        <dbReference type="Rhea" id="RHEA:29823"/>
        <dbReference type="ChEBI" id="CHEBI:17996"/>
    </reaction>
</comment>
<keyword evidence="10 32" id="KW-0597">Phosphoprotein</keyword>
<comment type="function">
    <text evidence="32">Epithelial ion channel that plays an important role in the regulation of epithelial ion and water transport and fluid homeostasis. Mediates the transport of chloride ions across the cell membrane. Possesses an intrinsic ATPase activity and utilizes ATP to gate its channel; the passive flow of anions through the channel is gated by cycles of ATP binding and hydrolysis by the ATP-binding domains. The ion channel is also permeable to HCO(3)(-); selectivity depends on the extracellular chloride concentration. Exerts its function also by modulating the activity of other ion channels and transporters. Contributes to the regulation of the pH and the ion content of the epithelial fluid layer.</text>
</comment>
<feature type="transmembrane region" description="Helical" evidence="32">
    <location>
        <begin position="6"/>
        <end position="23"/>
    </location>
</feature>
<evidence type="ECO:0000256" key="27">
    <source>
        <dbReference type="ARBA" id="ARBA00031358"/>
    </source>
</evidence>
<keyword evidence="19 32" id="KW-0472">Membrane</keyword>
<feature type="transmembrane region" description="Helical" evidence="32">
    <location>
        <begin position="1041"/>
        <end position="1059"/>
    </location>
</feature>
<evidence type="ECO:0000256" key="28">
    <source>
        <dbReference type="ARBA" id="ARBA00033163"/>
    </source>
</evidence>
<comment type="subcellular location">
    <subcellularLocation>
        <location evidence="2">Apical cell membrane</location>
        <topology evidence="2">Multi-pass membrane protein</topology>
    </subcellularLocation>
    <subcellularLocation>
        <location evidence="32">Cell membrane</location>
        <topology evidence="32">Multi-pass membrane protein</topology>
    </subcellularLocation>
    <subcellularLocation>
        <location evidence="4">Early endosome membrane</location>
        <topology evidence="4">Multi-pass membrane protein</topology>
    </subcellularLocation>
    <subcellularLocation>
        <location evidence="3">Endoplasmic reticulum membrane</location>
        <topology evidence="3">Multi-pass membrane protein</topology>
    </subcellularLocation>
    <subcellularLocation>
        <location evidence="1">Recycling endosome membrane</location>
        <topology evidence="1">Multi-pass membrane protein</topology>
    </subcellularLocation>
</comment>
<evidence type="ECO:0000256" key="6">
    <source>
        <dbReference type="ARBA" id="ARBA00012195"/>
    </source>
</evidence>
<keyword evidence="16 32" id="KW-0067">ATP-binding</keyword>
<dbReference type="Pfam" id="PF00664">
    <property type="entry name" value="ABC_membrane"/>
    <property type="match status" value="2"/>
</dbReference>
<feature type="transmembrane region" description="Helical" evidence="32">
    <location>
        <begin position="922"/>
        <end position="944"/>
    </location>
</feature>
<evidence type="ECO:0000256" key="7">
    <source>
        <dbReference type="ARBA" id="ARBA00016668"/>
    </source>
</evidence>
<feature type="transmembrane region" description="Helical" evidence="32">
    <location>
        <begin position="199"/>
        <end position="219"/>
    </location>
</feature>
<dbReference type="Ensembl" id="ENSCSRT00000024285.1">
    <property type="protein sequence ID" value="ENSCSRP00000023269.1"/>
    <property type="gene ID" value="ENSCSRG00000016786.1"/>
</dbReference>
<dbReference type="GO" id="GO:0005789">
    <property type="term" value="C:endoplasmic reticulum membrane"/>
    <property type="evidence" value="ECO:0007669"/>
    <property type="project" value="UniProtKB-SubCell"/>
</dbReference>
<comment type="catalytic activity">
    <reaction evidence="30">
        <text>hydrogencarbonate(in) = hydrogencarbonate(out)</text>
        <dbReference type="Rhea" id="RHEA:28695"/>
        <dbReference type="ChEBI" id="CHEBI:17544"/>
    </reaction>
</comment>
<dbReference type="Gene3D" id="1.20.1560.10">
    <property type="entry name" value="ABC transporter type 1, transmembrane domain"/>
    <property type="match status" value="2"/>
</dbReference>
<dbReference type="GO" id="GO:0031901">
    <property type="term" value="C:early endosome membrane"/>
    <property type="evidence" value="ECO:0007669"/>
    <property type="project" value="UniProtKB-SubCell"/>
</dbReference>
<evidence type="ECO:0000256" key="8">
    <source>
        <dbReference type="ARBA" id="ARBA00022448"/>
    </source>
</evidence>
<evidence type="ECO:0000313" key="36">
    <source>
        <dbReference type="Proteomes" id="UP000694403"/>
    </source>
</evidence>
<evidence type="ECO:0000256" key="2">
    <source>
        <dbReference type="ARBA" id="ARBA00004424"/>
    </source>
</evidence>
<evidence type="ECO:0000256" key="4">
    <source>
        <dbReference type="ARBA" id="ARBA00004520"/>
    </source>
</evidence>
<evidence type="ECO:0000256" key="21">
    <source>
        <dbReference type="ARBA" id="ARBA00023180"/>
    </source>
</evidence>
<keyword evidence="36" id="KW-1185">Reference proteome</keyword>
<keyword evidence="13 32" id="KW-0547">Nucleotide-binding</keyword>
<feature type="transmembrane region" description="Helical" evidence="32">
    <location>
        <begin position="336"/>
        <end position="354"/>
    </location>
</feature>
<evidence type="ECO:0000256" key="9">
    <source>
        <dbReference type="ARBA" id="ARBA00022475"/>
    </source>
</evidence>
<feature type="transmembrane region" description="Helical" evidence="32">
    <location>
        <begin position="950"/>
        <end position="969"/>
    </location>
</feature>
<dbReference type="PANTHER" id="PTHR24223:SF19">
    <property type="entry name" value="CYSTIC FIBROSIS TRANSMEMBRANE CONDUCTANCE REGULATOR"/>
    <property type="match status" value="1"/>
</dbReference>
<dbReference type="GO" id="GO:0016324">
    <property type="term" value="C:apical plasma membrane"/>
    <property type="evidence" value="ECO:0007669"/>
    <property type="project" value="UniProtKB-SubCell"/>
</dbReference>
<dbReference type="InterPro" id="IPR009147">
    <property type="entry name" value="CFTR/ABCC7"/>
</dbReference>
<dbReference type="PRINTS" id="PR01851">
    <property type="entry name" value="CYSFIBREGLTR"/>
</dbReference>
<feature type="transmembrane region" description="Helical" evidence="32">
    <location>
        <begin position="850"/>
        <end position="868"/>
    </location>
</feature>
<dbReference type="PROSITE" id="PS50929">
    <property type="entry name" value="ABC_TM1F"/>
    <property type="match status" value="2"/>
</dbReference>
<protein>
    <recommendedName>
        <fullName evidence="7 32">Cystic fibrosis transmembrane conductance regulator</fullName>
        <ecNumber evidence="6 32">5.6.1.6</ecNumber>
    </recommendedName>
    <alternativeName>
        <fullName evidence="26 32">ATP-binding cassette sub-family C member 7</fullName>
    </alternativeName>
    <alternativeName>
        <fullName evidence="27 32">Channel conductance-controlling ATPase</fullName>
    </alternativeName>
    <alternativeName>
        <fullName evidence="28 32">cAMP-dependent chloride channel</fullName>
    </alternativeName>
</protein>